<organism evidence="2 3">
    <name type="scientific">Leucobacter chromiiresistens</name>
    <dbReference type="NCBI Taxonomy" id="1079994"/>
    <lineage>
        <taxon>Bacteria</taxon>
        <taxon>Bacillati</taxon>
        <taxon>Actinomycetota</taxon>
        <taxon>Actinomycetes</taxon>
        <taxon>Micrococcales</taxon>
        <taxon>Microbacteriaceae</taxon>
        <taxon>Leucobacter</taxon>
    </lineage>
</organism>
<accession>A0A147ED86</accession>
<dbReference type="InterPro" id="IPR036108">
    <property type="entry name" value="4pyrrol_syn_uPrphyn_synt_sf"/>
</dbReference>
<dbReference type="PANTHER" id="PTHR40082:SF1">
    <property type="entry name" value="BLR5956 PROTEIN"/>
    <property type="match status" value="1"/>
</dbReference>
<proteinExistence type="predicted"/>
<dbReference type="GO" id="GO:0004852">
    <property type="term" value="F:uroporphyrinogen-III synthase activity"/>
    <property type="evidence" value="ECO:0007669"/>
    <property type="project" value="InterPro"/>
</dbReference>
<dbReference type="OrthoDB" id="4990081at2"/>
<gene>
    <name evidence="2" type="ORF">NS354_11400</name>
</gene>
<evidence type="ECO:0000259" key="1">
    <source>
        <dbReference type="Pfam" id="PF02602"/>
    </source>
</evidence>
<dbReference type="Pfam" id="PF02602">
    <property type="entry name" value="HEM4"/>
    <property type="match status" value="1"/>
</dbReference>
<feature type="domain" description="Tetrapyrrole biosynthesis uroporphyrinogen III synthase" evidence="1">
    <location>
        <begin position="31"/>
        <end position="254"/>
    </location>
</feature>
<dbReference type="GO" id="GO:0006780">
    <property type="term" value="P:uroporphyrinogen III biosynthetic process"/>
    <property type="evidence" value="ECO:0007669"/>
    <property type="project" value="InterPro"/>
</dbReference>
<dbReference type="InterPro" id="IPR003754">
    <property type="entry name" value="4pyrrol_synth_uPrphyn_synth"/>
</dbReference>
<evidence type="ECO:0000313" key="2">
    <source>
        <dbReference type="EMBL" id="KTR82119.1"/>
    </source>
</evidence>
<dbReference type="PANTHER" id="PTHR40082">
    <property type="entry name" value="BLR5956 PROTEIN"/>
    <property type="match status" value="1"/>
</dbReference>
<reference evidence="2 3" key="1">
    <citation type="journal article" date="2016" name="Front. Microbiol.">
        <title>Genomic Resource of Rice Seed Associated Bacteria.</title>
        <authorList>
            <person name="Midha S."/>
            <person name="Bansal K."/>
            <person name="Sharma S."/>
            <person name="Kumar N."/>
            <person name="Patil P.P."/>
            <person name="Chaudhry V."/>
            <person name="Patil P.B."/>
        </authorList>
    </citation>
    <scope>NUCLEOTIDE SEQUENCE [LARGE SCALE GENOMIC DNA]</scope>
    <source>
        <strain evidence="2 3">NS354</strain>
    </source>
</reference>
<dbReference type="SUPFAM" id="SSF69618">
    <property type="entry name" value="HemD-like"/>
    <property type="match status" value="1"/>
</dbReference>
<dbReference type="Gene3D" id="3.40.50.10090">
    <property type="match status" value="2"/>
</dbReference>
<dbReference type="EMBL" id="LDRK01000101">
    <property type="protein sequence ID" value="KTR82119.1"/>
    <property type="molecule type" value="Genomic_DNA"/>
</dbReference>
<comment type="caution">
    <text evidence="2">The sequence shown here is derived from an EMBL/GenBank/DDBJ whole genome shotgun (WGS) entry which is preliminary data.</text>
</comment>
<evidence type="ECO:0000313" key="3">
    <source>
        <dbReference type="Proteomes" id="UP000070810"/>
    </source>
</evidence>
<dbReference type="PATRIC" id="fig|1079994.3.peg.137"/>
<dbReference type="AlphaFoldDB" id="A0A147ED86"/>
<keyword evidence="3" id="KW-1185">Reference proteome</keyword>
<dbReference type="InterPro" id="IPR039793">
    <property type="entry name" value="UROS/Hem4"/>
</dbReference>
<sequence length="271" mass="27924">MSDEDRAPSEGLRDARVLVTRGGAAGERDTEAVRVRGGLPVRSPLTVITPPADPEPLAAAAEAWNRGEYDWLLVTSANAADAFAAAGARPPQGSEPGAPRVAAVGPATADALRAHGFDPDLAPAADYSAVGLAEALLAHPGDAALRFLLPVSEIADRTLESALERAGHRIDRVTAYRTQPAPRDAAIESSVRSGDVDVILVLSASGAREVARRFTPLPAGVRLAAIGAPTARALAEQGLAADVTADPHTVANLLDRVARARFTNPSGGSPR</sequence>
<dbReference type="RefSeq" id="WP_058594592.1">
    <property type="nucleotide sequence ID" value="NZ_LDRK01000101.1"/>
</dbReference>
<dbReference type="CDD" id="cd06578">
    <property type="entry name" value="HemD"/>
    <property type="match status" value="1"/>
</dbReference>
<name>A0A147ED86_9MICO</name>
<protein>
    <recommendedName>
        <fullName evidence="1">Tetrapyrrole biosynthesis uroporphyrinogen III synthase domain-containing protein</fullName>
    </recommendedName>
</protein>
<dbReference type="Proteomes" id="UP000070810">
    <property type="component" value="Unassembled WGS sequence"/>
</dbReference>